<evidence type="ECO:0000313" key="3">
    <source>
        <dbReference type="Proteomes" id="UP000609879"/>
    </source>
</evidence>
<organism evidence="2 3">
    <name type="scientific">Paractinoplanes deccanensis</name>
    <dbReference type="NCBI Taxonomy" id="113561"/>
    <lineage>
        <taxon>Bacteria</taxon>
        <taxon>Bacillati</taxon>
        <taxon>Actinomycetota</taxon>
        <taxon>Actinomycetes</taxon>
        <taxon>Micromonosporales</taxon>
        <taxon>Micromonosporaceae</taxon>
        <taxon>Paractinoplanes</taxon>
    </lineage>
</organism>
<feature type="transmembrane region" description="Helical" evidence="1">
    <location>
        <begin position="45"/>
        <end position="63"/>
    </location>
</feature>
<sequence>MRWLALYLRSRRVPVAIGAAVACAVLMWSLGSAFADTRDVGWQMAVLTVLLLVITLTATLGGADDELERTAAFAWLPRRAAHLVAAGLLVTALLLLTLPTGARFGPAELVVRGAAGLLGLTALGAATLGTARAWFLPLAWTMAAVLFPRAEPLAGQILTWQAQPPANTAATVTAVLLAVAGLAAYATSGPAPRSPAEAAQR</sequence>
<dbReference type="Proteomes" id="UP000609879">
    <property type="component" value="Unassembled WGS sequence"/>
</dbReference>
<comment type="caution">
    <text evidence="2">The sequence shown here is derived from an EMBL/GenBank/DDBJ whole genome shotgun (WGS) entry which is preliminary data.</text>
</comment>
<reference evidence="2 3" key="1">
    <citation type="submission" date="2021-01" db="EMBL/GenBank/DDBJ databases">
        <title>Whole genome shotgun sequence of Actinoplanes deccanensis NBRC 13994.</title>
        <authorList>
            <person name="Komaki H."/>
            <person name="Tamura T."/>
        </authorList>
    </citation>
    <scope>NUCLEOTIDE SEQUENCE [LARGE SCALE GENOMIC DNA]</scope>
    <source>
        <strain evidence="2 3">NBRC 13994</strain>
    </source>
</reference>
<keyword evidence="1" id="KW-0472">Membrane</keyword>
<protein>
    <recommendedName>
        <fullName evidence="4">ABC transporter permease</fullName>
    </recommendedName>
</protein>
<feature type="transmembrane region" description="Helical" evidence="1">
    <location>
        <begin position="114"/>
        <end position="147"/>
    </location>
</feature>
<dbReference type="PROSITE" id="PS51257">
    <property type="entry name" value="PROKAR_LIPOPROTEIN"/>
    <property type="match status" value="1"/>
</dbReference>
<proteinExistence type="predicted"/>
<keyword evidence="1" id="KW-1133">Transmembrane helix</keyword>
<dbReference type="EMBL" id="BOMI01000077">
    <property type="protein sequence ID" value="GID75385.1"/>
    <property type="molecule type" value="Genomic_DNA"/>
</dbReference>
<feature type="transmembrane region" description="Helical" evidence="1">
    <location>
        <begin position="83"/>
        <end position="102"/>
    </location>
</feature>
<name>A0ABQ3Y5Y8_9ACTN</name>
<evidence type="ECO:0000313" key="2">
    <source>
        <dbReference type="EMBL" id="GID75385.1"/>
    </source>
</evidence>
<keyword evidence="3" id="KW-1185">Reference proteome</keyword>
<accession>A0ABQ3Y5Y8</accession>
<keyword evidence="1" id="KW-0812">Transmembrane</keyword>
<gene>
    <name evidence="2" type="ORF">Ade02nite_40260</name>
</gene>
<evidence type="ECO:0000256" key="1">
    <source>
        <dbReference type="SAM" id="Phobius"/>
    </source>
</evidence>
<dbReference type="RefSeq" id="WP_203765667.1">
    <property type="nucleotide sequence ID" value="NZ_BAAABO010000019.1"/>
</dbReference>
<evidence type="ECO:0008006" key="4">
    <source>
        <dbReference type="Google" id="ProtNLM"/>
    </source>
</evidence>